<evidence type="ECO:0000313" key="1">
    <source>
        <dbReference type="EMBL" id="CAB3784234.1"/>
    </source>
</evidence>
<protein>
    <submittedName>
        <fullName evidence="1">Uncharacterized protein</fullName>
    </submittedName>
</protein>
<organism evidence="1 2">
    <name type="scientific">Pararobbsia alpina</name>
    <dbReference type="NCBI Taxonomy" id="621374"/>
    <lineage>
        <taxon>Bacteria</taxon>
        <taxon>Pseudomonadati</taxon>
        <taxon>Pseudomonadota</taxon>
        <taxon>Betaproteobacteria</taxon>
        <taxon>Burkholderiales</taxon>
        <taxon>Burkholderiaceae</taxon>
        <taxon>Pararobbsia</taxon>
    </lineage>
</organism>
<keyword evidence="2" id="KW-1185">Reference proteome</keyword>
<dbReference type="RefSeq" id="WP_175104380.1">
    <property type="nucleotide sequence ID" value="NZ_CADIKM010000006.1"/>
</dbReference>
<proteinExistence type="predicted"/>
<name>A0A6S7BAA2_9BURK</name>
<evidence type="ECO:0000313" key="2">
    <source>
        <dbReference type="Proteomes" id="UP000494115"/>
    </source>
</evidence>
<gene>
    <name evidence="1" type="ORF">LMG28138_01768</name>
</gene>
<dbReference type="AlphaFoldDB" id="A0A6S7BAA2"/>
<sequence>MSNTSTAESIRKSDVNAKLLALFRAESKYTAELWTILQELRLWAAVEGIALPDFAKPNRTLYIDRFDEVNDRHTAAENFLSGRNTDVRSLELH</sequence>
<dbReference type="EMBL" id="CADIKM010000006">
    <property type="protein sequence ID" value="CAB3784234.1"/>
    <property type="molecule type" value="Genomic_DNA"/>
</dbReference>
<reference evidence="1 2" key="1">
    <citation type="submission" date="2020-04" db="EMBL/GenBank/DDBJ databases">
        <authorList>
            <person name="De Canck E."/>
        </authorList>
    </citation>
    <scope>NUCLEOTIDE SEQUENCE [LARGE SCALE GENOMIC DNA]</scope>
    <source>
        <strain evidence="1 2">LMG 28138</strain>
    </source>
</reference>
<dbReference type="Proteomes" id="UP000494115">
    <property type="component" value="Unassembled WGS sequence"/>
</dbReference>
<accession>A0A6S7BAA2</accession>